<evidence type="ECO:0000313" key="2">
    <source>
        <dbReference type="EMBL" id="GAF47183.1"/>
    </source>
</evidence>
<keyword evidence="3" id="KW-1185">Reference proteome</keyword>
<dbReference type="Proteomes" id="UP000019491">
    <property type="component" value="Unassembled WGS sequence"/>
</dbReference>
<evidence type="ECO:0000256" key="1">
    <source>
        <dbReference type="SAM" id="Phobius"/>
    </source>
</evidence>
<feature type="transmembrane region" description="Helical" evidence="1">
    <location>
        <begin position="25"/>
        <end position="45"/>
    </location>
</feature>
<keyword evidence="1" id="KW-0812">Transmembrane</keyword>
<accession>X0PVE4</accession>
<protein>
    <submittedName>
        <fullName evidence="2">Uncharacterized protein</fullName>
    </submittedName>
</protein>
<name>X0PVE4_RHOWR</name>
<comment type="caution">
    <text evidence="2">The sequence shown here is derived from an EMBL/GenBank/DDBJ whole genome shotgun (WGS) entry which is preliminary data.</text>
</comment>
<evidence type="ECO:0000313" key="3">
    <source>
        <dbReference type="Proteomes" id="UP000019491"/>
    </source>
</evidence>
<dbReference type="RefSeq" id="WP_255221595.1">
    <property type="nucleotide sequence ID" value="NZ_BAWF01000038.1"/>
</dbReference>
<organism evidence="2 3">
    <name type="scientific">Rhodococcus wratislaviensis NBRC 100605</name>
    <dbReference type="NCBI Taxonomy" id="1219028"/>
    <lineage>
        <taxon>Bacteria</taxon>
        <taxon>Bacillati</taxon>
        <taxon>Actinomycetota</taxon>
        <taxon>Actinomycetes</taxon>
        <taxon>Mycobacteriales</taxon>
        <taxon>Nocardiaceae</taxon>
        <taxon>Rhodococcus</taxon>
    </lineage>
</organism>
<proteinExistence type="predicted"/>
<sequence>MLPAAVFAAALATVALDDVLMVLLVAIGLMLVGIFVYVVYALALATRSRAYPVTRWRHRVTG</sequence>
<keyword evidence="1" id="KW-0472">Membrane</keyword>
<reference evidence="2 3" key="1">
    <citation type="submission" date="2014-02" db="EMBL/GenBank/DDBJ databases">
        <title>Whole genome shotgun sequence of Rhodococcus wratislaviensis NBRC 100605.</title>
        <authorList>
            <person name="Hosoyama A."/>
            <person name="Tsuchikane K."/>
            <person name="Yoshida I."/>
            <person name="Ohji S."/>
            <person name="Ichikawa N."/>
            <person name="Yamazoe A."/>
            <person name="Fujita N."/>
        </authorList>
    </citation>
    <scope>NUCLEOTIDE SEQUENCE [LARGE SCALE GENOMIC DNA]</scope>
    <source>
        <strain evidence="2 3">NBRC 100605</strain>
    </source>
</reference>
<dbReference type="AlphaFoldDB" id="X0PVE4"/>
<gene>
    <name evidence="2" type="ORF">RW1_038_01050</name>
</gene>
<keyword evidence="1" id="KW-1133">Transmembrane helix</keyword>
<dbReference type="EMBL" id="BAWF01000038">
    <property type="protein sequence ID" value="GAF47183.1"/>
    <property type="molecule type" value="Genomic_DNA"/>
</dbReference>